<dbReference type="GO" id="GO:0006171">
    <property type="term" value="P:cAMP biosynthetic process"/>
    <property type="evidence" value="ECO:0007669"/>
    <property type="project" value="InterPro"/>
</dbReference>
<dbReference type="Proteomes" id="UP000308768">
    <property type="component" value="Unassembled WGS sequence"/>
</dbReference>
<evidence type="ECO:0000313" key="5">
    <source>
        <dbReference type="EMBL" id="TKA62355.1"/>
    </source>
</evidence>
<feature type="compositionally biased region" description="Low complexity" evidence="3">
    <location>
        <begin position="169"/>
        <end position="184"/>
    </location>
</feature>
<feature type="region of interest" description="Disordered" evidence="3">
    <location>
        <begin position="145"/>
        <end position="258"/>
    </location>
</feature>
<dbReference type="GO" id="GO:0004016">
    <property type="term" value="F:adenylate cyclase activity"/>
    <property type="evidence" value="ECO:0007669"/>
    <property type="project" value="InterPro"/>
</dbReference>
<evidence type="ECO:0000256" key="1">
    <source>
        <dbReference type="ARBA" id="ARBA00022723"/>
    </source>
</evidence>
<feature type="region of interest" description="Disordered" evidence="3">
    <location>
        <begin position="1"/>
        <end position="69"/>
    </location>
</feature>
<dbReference type="GO" id="GO:0000287">
    <property type="term" value="F:magnesium ion binding"/>
    <property type="evidence" value="ECO:0007669"/>
    <property type="project" value="InterPro"/>
</dbReference>
<feature type="non-terminal residue" evidence="5">
    <location>
        <position position="384"/>
    </location>
</feature>
<evidence type="ECO:0000256" key="2">
    <source>
        <dbReference type="ARBA" id="ARBA00022842"/>
    </source>
</evidence>
<feature type="compositionally biased region" description="Basic and acidic residues" evidence="3">
    <location>
        <begin position="299"/>
        <end position="308"/>
    </location>
</feature>
<name>A0A4U0WL99_9PEZI</name>
<feature type="compositionally biased region" description="Polar residues" evidence="3">
    <location>
        <begin position="13"/>
        <end position="26"/>
    </location>
</feature>
<accession>A0A4U0WL99</accession>
<dbReference type="PROSITE" id="PS50200">
    <property type="entry name" value="RA"/>
    <property type="match status" value="1"/>
</dbReference>
<feature type="region of interest" description="Disordered" evidence="3">
    <location>
        <begin position="89"/>
        <end position="124"/>
    </location>
</feature>
<reference evidence="5 6" key="1">
    <citation type="submission" date="2017-03" db="EMBL/GenBank/DDBJ databases">
        <title>Genomes of endolithic fungi from Antarctica.</title>
        <authorList>
            <person name="Coleine C."/>
            <person name="Masonjones S."/>
            <person name="Stajich J.E."/>
        </authorList>
    </citation>
    <scope>NUCLEOTIDE SEQUENCE [LARGE SCALE GENOMIC DNA]</scope>
    <source>
        <strain evidence="5 6">CCFEE 5187</strain>
    </source>
</reference>
<dbReference type="Pfam" id="PF08509">
    <property type="entry name" value="Ad_cyc_g-alpha"/>
    <property type="match status" value="1"/>
</dbReference>
<keyword evidence="6" id="KW-1185">Reference proteome</keyword>
<dbReference type="OrthoDB" id="5381403at2759"/>
<dbReference type="GO" id="GO:0007165">
    <property type="term" value="P:signal transduction"/>
    <property type="evidence" value="ECO:0007669"/>
    <property type="project" value="InterPro"/>
</dbReference>
<dbReference type="InterPro" id="IPR000159">
    <property type="entry name" value="RA_dom"/>
</dbReference>
<feature type="compositionally biased region" description="Basic and acidic residues" evidence="3">
    <location>
        <begin position="243"/>
        <end position="253"/>
    </location>
</feature>
<feature type="region of interest" description="Disordered" evidence="3">
    <location>
        <begin position="293"/>
        <end position="319"/>
    </location>
</feature>
<protein>
    <recommendedName>
        <fullName evidence="4">Ras-associating domain-containing protein</fullName>
    </recommendedName>
</protein>
<gene>
    <name evidence="5" type="ORF">B0A49_10669</name>
</gene>
<feature type="compositionally biased region" description="Basic and acidic residues" evidence="3">
    <location>
        <begin position="1"/>
        <end position="12"/>
    </location>
</feature>
<feature type="compositionally biased region" description="Low complexity" evidence="3">
    <location>
        <begin position="109"/>
        <end position="122"/>
    </location>
</feature>
<dbReference type="Pfam" id="PF23010">
    <property type="entry name" value="RA_3"/>
    <property type="match status" value="1"/>
</dbReference>
<evidence type="ECO:0000259" key="4">
    <source>
        <dbReference type="PROSITE" id="PS50200"/>
    </source>
</evidence>
<dbReference type="EMBL" id="NAJN01001578">
    <property type="protein sequence ID" value="TKA62355.1"/>
    <property type="molecule type" value="Genomic_DNA"/>
</dbReference>
<keyword evidence="1" id="KW-0479">Metal-binding</keyword>
<dbReference type="AlphaFoldDB" id="A0A4U0WL99"/>
<keyword evidence="2" id="KW-0460">Magnesium</keyword>
<feature type="compositionally biased region" description="Basic and acidic residues" evidence="3">
    <location>
        <begin position="201"/>
        <end position="220"/>
    </location>
</feature>
<dbReference type="InterPro" id="IPR013716">
    <property type="entry name" value="Adenylate_cyclase_G-a-bd"/>
</dbReference>
<organism evidence="5 6">
    <name type="scientific">Cryomyces minteri</name>
    <dbReference type="NCBI Taxonomy" id="331657"/>
    <lineage>
        <taxon>Eukaryota</taxon>
        <taxon>Fungi</taxon>
        <taxon>Dikarya</taxon>
        <taxon>Ascomycota</taxon>
        <taxon>Pezizomycotina</taxon>
        <taxon>Dothideomycetes</taxon>
        <taxon>Dothideomycetes incertae sedis</taxon>
        <taxon>Cryomyces</taxon>
    </lineage>
</organism>
<dbReference type="InterPro" id="IPR055071">
    <property type="entry name" value="RA_PHLPP-like"/>
</dbReference>
<dbReference type="STRING" id="331657.A0A4U0WL99"/>
<feature type="compositionally biased region" description="Basic and acidic residues" evidence="3">
    <location>
        <begin position="155"/>
        <end position="168"/>
    </location>
</feature>
<sequence length="384" mass="41741">MTRKDTAGRHGSTESSGGDSWRSQDTVKGGAFGSIRGTPSKLTTYKKLQLQNESEISPGSGPPNSALLRDNIAPWENVGAPDFNNYRKDLGGLETSAGNVPPIPPISRQPPTSTSSISPWTSADNASTMPSSVFGNFYNDSQDDVAQLSPGFRPRTGDMRFPDDDRRPSVASVTTVSSTGSKSSMGRNLHKKLTGFFGEEYEGRDSRQNSETSLPRKEYVGRLPFKNSISKRGYSNLGYMPQKDPKNAKDDPVPKSSALWNLDTDLSHMEGIVDRSQPPMTPPIGTSEIYTGYGWPGEEASKEAKQPDESGGWAAPDSWASKRVCDENMGRLSEIDENGIPPKDDDTGVPYHVRIFRPDSTFNVVSVGLNTTVAEIIQILGKKT</sequence>
<evidence type="ECO:0000256" key="3">
    <source>
        <dbReference type="SAM" id="MobiDB-lite"/>
    </source>
</evidence>
<feature type="domain" description="Ras-associating" evidence="4">
    <location>
        <begin position="349"/>
        <end position="384"/>
    </location>
</feature>
<evidence type="ECO:0000313" key="6">
    <source>
        <dbReference type="Proteomes" id="UP000308768"/>
    </source>
</evidence>
<comment type="caution">
    <text evidence="5">The sequence shown here is derived from an EMBL/GenBank/DDBJ whole genome shotgun (WGS) entry which is preliminary data.</text>
</comment>
<proteinExistence type="predicted"/>